<sequence>MDLNKSPFAGDSFL</sequence>
<evidence type="ECO:0000313" key="1">
    <source>
        <dbReference type="EMBL" id="JAH72310.1"/>
    </source>
</evidence>
<protein>
    <submittedName>
        <fullName evidence="1">Uncharacterized protein</fullName>
    </submittedName>
</protein>
<organism evidence="1">
    <name type="scientific">Anguilla anguilla</name>
    <name type="common">European freshwater eel</name>
    <name type="synonym">Muraena anguilla</name>
    <dbReference type="NCBI Taxonomy" id="7936"/>
    <lineage>
        <taxon>Eukaryota</taxon>
        <taxon>Metazoa</taxon>
        <taxon>Chordata</taxon>
        <taxon>Craniata</taxon>
        <taxon>Vertebrata</taxon>
        <taxon>Euteleostomi</taxon>
        <taxon>Actinopterygii</taxon>
        <taxon>Neopterygii</taxon>
        <taxon>Teleostei</taxon>
        <taxon>Anguilliformes</taxon>
        <taxon>Anguillidae</taxon>
        <taxon>Anguilla</taxon>
    </lineage>
</organism>
<reference evidence="1" key="1">
    <citation type="submission" date="2014-11" db="EMBL/GenBank/DDBJ databases">
        <authorList>
            <person name="Amaro Gonzalez C."/>
        </authorList>
    </citation>
    <scope>NUCLEOTIDE SEQUENCE</scope>
</reference>
<reference evidence="1" key="2">
    <citation type="journal article" date="2015" name="Fish Shellfish Immunol.">
        <title>Early steps in the European eel (Anguilla anguilla)-Vibrio vulnificus interaction in the gills: Role of the RtxA13 toxin.</title>
        <authorList>
            <person name="Callol A."/>
            <person name="Pajuelo D."/>
            <person name="Ebbesson L."/>
            <person name="Teles M."/>
            <person name="MacKenzie S."/>
            <person name="Amaro C."/>
        </authorList>
    </citation>
    <scope>NUCLEOTIDE SEQUENCE</scope>
</reference>
<dbReference type="EMBL" id="GBXM01036267">
    <property type="protein sequence ID" value="JAH72310.1"/>
    <property type="molecule type" value="Transcribed_RNA"/>
</dbReference>
<name>A0A0E9V4F5_ANGAN</name>
<accession>A0A0E9V4F5</accession>
<proteinExistence type="predicted"/>